<reference evidence="2 3" key="1">
    <citation type="submission" date="2014-04" db="EMBL/GenBank/DDBJ databases">
        <authorList>
            <consortium name="DOE Joint Genome Institute"/>
            <person name="Kuo A."/>
            <person name="Kohler A."/>
            <person name="Costa M.D."/>
            <person name="Nagy L.G."/>
            <person name="Floudas D."/>
            <person name="Copeland A."/>
            <person name="Barry K.W."/>
            <person name="Cichocki N."/>
            <person name="Veneault-Fourrey C."/>
            <person name="LaButti K."/>
            <person name="Lindquist E.A."/>
            <person name="Lipzen A."/>
            <person name="Lundell T."/>
            <person name="Morin E."/>
            <person name="Murat C."/>
            <person name="Sun H."/>
            <person name="Tunlid A."/>
            <person name="Henrissat B."/>
            <person name="Grigoriev I.V."/>
            <person name="Hibbett D.S."/>
            <person name="Martin F."/>
            <person name="Nordberg H.P."/>
            <person name="Cantor M.N."/>
            <person name="Hua S.X."/>
        </authorList>
    </citation>
    <scope>NUCLEOTIDE SEQUENCE [LARGE SCALE GENOMIC DNA]</scope>
    <source>
        <strain evidence="2 3">441</strain>
    </source>
</reference>
<keyword evidence="3" id="KW-1185">Reference proteome</keyword>
<dbReference type="EMBL" id="KN833892">
    <property type="protein sequence ID" value="KIK15403.1"/>
    <property type="molecule type" value="Genomic_DNA"/>
</dbReference>
<keyword evidence="1" id="KW-0812">Transmembrane</keyword>
<evidence type="ECO:0000313" key="3">
    <source>
        <dbReference type="Proteomes" id="UP000054018"/>
    </source>
</evidence>
<reference evidence="3" key="2">
    <citation type="submission" date="2015-01" db="EMBL/GenBank/DDBJ databases">
        <title>Evolutionary Origins and Diversification of the Mycorrhizal Mutualists.</title>
        <authorList>
            <consortium name="DOE Joint Genome Institute"/>
            <consortium name="Mycorrhizal Genomics Consortium"/>
            <person name="Kohler A."/>
            <person name="Kuo A."/>
            <person name="Nagy L.G."/>
            <person name="Floudas D."/>
            <person name="Copeland A."/>
            <person name="Barry K.W."/>
            <person name="Cichocki N."/>
            <person name="Veneault-Fourrey C."/>
            <person name="LaButti K."/>
            <person name="Lindquist E.A."/>
            <person name="Lipzen A."/>
            <person name="Lundell T."/>
            <person name="Morin E."/>
            <person name="Murat C."/>
            <person name="Riley R."/>
            <person name="Ohm R."/>
            <person name="Sun H."/>
            <person name="Tunlid A."/>
            <person name="Henrissat B."/>
            <person name="Grigoriev I.V."/>
            <person name="Hibbett D.S."/>
            <person name="Martin F."/>
        </authorList>
    </citation>
    <scope>NUCLEOTIDE SEQUENCE [LARGE SCALE GENOMIC DNA]</scope>
    <source>
        <strain evidence="3">441</strain>
    </source>
</reference>
<proteinExistence type="predicted"/>
<evidence type="ECO:0000313" key="2">
    <source>
        <dbReference type="EMBL" id="KIK15403.1"/>
    </source>
</evidence>
<gene>
    <name evidence="2" type="ORF">PISMIDRAFT_323162</name>
</gene>
<accession>A0A0C9Z616</accession>
<name>A0A0C9Z616_9AGAM</name>
<dbReference type="Proteomes" id="UP000054018">
    <property type="component" value="Unassembled WGS sequence"/>
</dbReference>
<sequence>MYAYILRGKKYTLRFFAFVPCVHAYICTFHTHLSAGGETRKLETLITLVGLRRGSYNSLVCIVCLCVYE</sequence>
<protein>
    <submittedName>
        <fullName evidence="2">Uncharacterized protein</fullName>
    </submittedName>
</protein>
<feature type="transmembrane region" description="Helical" evidence="1">
    <location>
        <begin position="12"/>
        <end position="33"/>
    </location>
</feature>
<dbReference type="HOGENOM" id="CLU_2776888_0_0_1"/>
<evidence type="ECO:0000256" key="1">
    <source>
        <dbReference type="SAM" id="Phobius"/>
    </source>
</evidence>
<dbReference type="AlphaFoldDB" id="A0A0C9Z616"/>
<organism evidence="2 3">
    <name type="scientific">Pisolithus microcarpus 441</name>
    <dbReference type="NCBI Taxonomy" id="765257"/>
    <lineage>
        <taxon>Eukaryota</taxon>
        <taxon>Fungi</taxon>
        <taxon>Dikarya</taxon>
        <taxon>Basidiomycota</taxon>
        <taxon>Agaricomycotina</taxon>
        <taxon>Agaricomycetes</taxon>
        <taxon>Agaricomycetidae</taxon>
        <taxon>Boletales</taxon>
        <taxon>Sclerodermatineae</taxon>
        <taxon>Pisolithaceae</taxon>
        <taxon>Pisolithus</taxon>
    </lineage>
</organism>
<keyword evidence="1" id="KW-1133">Transmembrane helix</keyword>
<keyword evidence="1" id="KW-0472">Membrane</keyword>